<organism evidence="3 4">
    <name type="scientific">Nocardia stercoris</name>
    <dbReference type="NCBI Taxonomy" id="2483361"/>
    <lineage>
        <taxon>Bacteria</taxon>
        <taxon>Bacillati</taxon>
        <taxon>Actinomycetota</taxon>
        <taxon>Actinomycetes</taxon>
        <taxon>Mycobacteriales</taxon>
        <taxon>Nocardiaceae</taxon>
        <taxon>Nocardia</taxon>
    </lineage>
</organism>
<dbReference type="EMBL" id="RFFH01000020">
    <property type="protein sequence ID" value="RMI28604.1"/>
    <property type="molecule type" value="Genomic_DNA"/>
</dbReference>
<evidence type="ECO:0000259" key="1">
    <source>
        <dbReference type="PROSITE" id="PS50112"/>
    </source>
</evidence>
<reference evidence="3 4" key="1">
    <citation type="submission" date="2018-10" db="EMBL/GenBank/DDBJ databases">
        <title>Isolation from cow dung.</title>
        <authorList>
            <person name="Ling L."/>
        </authorList>
    </citation>
    <scope>NUCLEOTIDE SEQUENCE [LARGE SCALE GENOMIC DNA]</scope>
    <source>
        <strain evidence="3 4">NEAU-LL90</strain>
    </source>
</reference>
<evidence type="ECO:0000313" key="3">
    <source>
        <dbReference type="EMBL" id="RMI28604.1"/>
    </source>
</evidence>
<dbReference type="Gene3D" id="3.30.70.270">
    <property type="match status" value="1"/>
</dbReference>
<evidence type="ECO:0000259" key="2">
    <source>
        <dbReference type="PROSITE" id="PS50887"/>
    </source>
</evidence>
<dbReference type="PANTHER" id="PTHR44757:SF2">
    <property type="entry name" value="BIOFILM ARCHITECTURE MAINTENANCE PROTEIN MBAA"/>
    <property type="match status" value="1"/>
</dbReference>
<dbReference type="PROSITE" id="PS50887">
    <property type="entry name" value="GGDEF"/>
    <property type="match status" value="1"/>
</dbReference>
<keyword evidence="4" id="KW-1185">Reference proteome</keyword>
<gene>
    <name evidence="3" type="ORF">EBN03_29800</name>
</gene>
<evidence type="ECO:0000313" key="4">
    <source>
        <dbReference type="Proteomes" id="UP000279275"/>
    </source>
</evidence>
<proteinExistence type="predicted"/>
<protein>
    <submittedName>
        <fullName evidence="3">Sensor domain-containing diguanylate cyclase</fullName>
    </submittedName>
</protein>
<dbReference type="Gene3D" id="3.30.450.20">
    <property type="entry name" value="PAS domain"/>
    <property type="match status" value="1"/>
</dbReference>
<feature type="domain" description="PAS" evidence="1">
    <location>
        <begin position="217"/>
        <end position="287"/>
    </location>
</feature>
<dbReference type="SUPFAM" id="SSF55073">
    <property type="entry name" value="Nucleotide cyclase"/>
    <property type="match status" value="1"/>
</dbReference>
<name>A0A3M2KUG1_9NOCA</name>
<dbReference type="NCBIfam" id="TIGR00229">
    <property type="entry name" value="sensory_box"/>
    <property type="match status" value="1"/>
</dbReference>
<dbReference type="InterPro" id="IPR013656">
    <property type="entry name" value="PAS_4"/>
</dbReference>
<sequence>MAGLRPILARRQSPVLSQHRERISPNSRRVLHRRYPDPVGNEFRLRHKRLRPAGRAALSTNRSARPTGRYAVAVIWHGCQCRQGAEVPDITAHETSDVVARRWRSALTETGFVPMTVAEFDTLLAHLLATLVNAVHSEPFAPLPAAAVGAELVRLNLTDPRALTVTARALTEAAGSGPRLPEVVAELARGYTEALLRVSTRRTEMLQAAMAEAREAAEKRFRIVFDNAAFGIAIGDTRGRLVDANPTLVAMLGKPLAAIQGSLISGLVYHEDRAGAVARIDELLATGAGTVRMQTRYRRADLRLGWAEWVATLAPATGGHGAYLLAIGEDITLRRAQQDELQHEARHDPLTGLPNRRQLVDVLTGLIAASDPTDRIGVGFIDLDGFKTVNDTFGHSVGDRLLAAAADRLSTHSGDAMLARLGGDEFVILFSPPTDAAQISRVVEALLAALVDPVRIDEHLLTISACIGAVVSTAVGTTPEELLEAADSGLYRAKAAGRNRWVLHSVDTTAGAGHAGGPA</sequence>
<dbReference type="SMART" id="SM00091">
    <property type="entry name" value="PAS"/>
    <property type="match status" value="1"/>
</dbReference>
<dbReference type="InterPro" id="IPR000014">
    <property type="entry name" value="PAS"/>
</dbReference>
<dbReference type="SUPFAM" id="SSF55785">
    <property type="entry name" value="PYP-like sensor domain (PAS domain)"/>
    <property type="match status" value="1"/>
</dbReference>
<dbReference type="Proteomes" id="UP000279275">
    <property type="component" value="Unassembled WGS sequence"/>
</dbReference>
<feature type="domain" description="GGDEF" evidence="2">
    <location>
        <begin position="374"/>
        <end position="506"/>
    </location>
</feature>
<dbReference type="InterPro" id="IPR043128">
    <property type="entry name" value="Rev_trsase/Diguanyl_cyclase"/>
</dbReference>
<dbReference type="PROSITE" id="PS50112">
    <property type="entry name" value="PAS"/>
    <property type="match status" value="1"/>
</dbReference>
<dbReference type="CDD" id="cd01949">
    <property type="entry name" value="GGDEF"/>
    <property type="match status" value="1"/>
</dbReference>
<dbReference type="InterPro" id="IPR052155">
    <property type="entry name" value="Biofilm_reg_signaling"/>
</dbReference>
<dbReference type="Pfam" id="PF08448">
    <property type="entry name" value="PAS_4"/>
    <property type="match status" value="1"/>
</dbReference>
<dbReference type="InterPro" id="IPR029787">
    <property type="entry name" value="Nucleotide_cyclase"/>
</dbReference>
<dbReference type="CDD" id="cd00130">
    <property type="entry name" value="PAS"/>
    <property type="match status" value="1"/>
</dbReference>
<accession>A0A3M2KUG1</accession>
<dbReference type="Pfam" id="PF00990">
    <property type="entry name" value="GGDEF"/>
    <property type="match status" value="1"/>
</dbReference>
<comment type="caution">
    <text evidence="3">The sequence shown here is derived from an EMBL/GenBank/DDBJ whole genome shotgun (WGS) entry which is preliminary data.</text>
</comment>
<dbReference type="InterPro" id="IPR035965">
    <property type="entry name" value="PAS-like_dom_sf"/>
</dbReference>
<dbReference type="PANTHER" id="PTHR44757">
    <property type="entry name" value="DIGUANYLATE CYCLASE DGCP"/>
    <property type="match status" value="1"/>
</dbReference>
<dbReference type="NCBIfam" id="TIGR00254">
    <property type="entry name" value="GGDEF"/>
    <property type="match status" value="1"/>
</dbReference>
<dbReference type="AlphaFoldDB" id="A0A3M2KUG1"/>
<dbReference type="SMART" id="SM00267">
    <property type="entry name" value="GGDEF"/>
    <property type="match status" value="1"/>
</dbReference>
<dbReference type="InterPro" id="IPR000160">
    <property type="entry name" value="GGDEF_dom"/>
</dbReference>